<evidence type="ECO:0000313" key="10">
    <source>
        <dbReference type="Proteomes" id="UP000317650"/>
    </source>
</evidence>
<evidence type="ECO:0000256" key="5">
    <source>
        <dbReference type="ARBA" id="ARBA00023136"/>
    </source>
</evidence>
<feature type="transmembrane region" description="Helical" evidence="7">
    <location>
        <begin position="342"/>
        <end position="368"/>
    </location>
</feature>
<dbReference type="PANTHER" id="PTHR22950:SF349">
    <property type="entry name" value="AMINO ACID TRANSPORTER TRANSMEMBRANE DOMAIN-CONTAINING PROTEIN"/>
    <property type="match status" value="1"/>
</dbReference>
<reference evidence="9 10" key="1">
    <citation type="journal article" date="2019" name="Nat. Plants">
        <title>Genome sequencing of Musa balbisiana reveals subgenome evolution and function divergence in polyploid bananas.</title>
        <authorList>
            <person name="Yao X."/>
        </authorList>
    </citation>
    <scope>NUCLEOTIDE SEQUENCE [LARGE SCALE GENOMIC DNA]</scope>
    <source>
        <strain evidence="10">cv. DH-PKW</strain>
        <tissue evidence="9">Leaves</tissue>
    </source>
</reference>
<feature type="transmembrane region" description="Helical" evidence="7">
    <location>
        <begin position="223"/>
        <end position="245"/>
    </location>
</feature>
<keyword evidence="6" id="KW-0175">Coiled coil</keyword>
<feature type="transmembrane region" description="Helical" evidence="7">
    <location>
        <begin position="374"/>
        <end position="397"/>
    </location>
</feature>
<evidence type="ECO:0000313" key="9">
    <source>
        <dbReference type="EMBL" id="THU64999.1"/>
    </source>
</evidence>
<feature type="transmembrane region" description="Helical" evidence="7">
    <location>
        <begin position="123"/>
        <end position="141"/>
    </location>
</feature>
<sequence>MEAKAEAPLLEAAASAGGRSSGRATAAQTLGNIVVSIVGTGVLGLPYAFRVAGWLAGSLGVAAAGVSTYYCMLLIVQCRKRLWEEEEEEEEEEEKANELLHLQTYGDLGGKAFGSIGRYMTELLILAAQTGGSIAYLVFIGQNLSSIFTSIKTKEQHINPAVFIFLLLLPLEIALSFIRSLPSLAPFSAFADLCNILAMAIVIKEDLQIFENSRKRNAFNGAWGLPFAGGMAVFCFEGFSMTLALEASMAERQKFPWVLLQAFIGITVAYVCFGVFGYLAYGNETKDIITLNLPNNWSAIAVKAGLCIALAFTFPIMMHPINEIIETRLKSSRWFQKLSHTFRCAEWLGLHGSRILVLVVLSMLASFVPGFGNFVSFVGSTVCALLSFVLPAMFHLIILGSEMRLWQRILDYCIILIGLAFAGYGTFNTILGHSSD</sequence>
<organism evidence="9 10">
    <name type="scientific">Musa balbisiana</name>
    <name type="common">Banana</name>
    <dbReference type="NCBI Taxonomy" id="52838"/>
    <lineage>
        <taxon>Eukaryota</taxon>
        <taxon>Viridiplantae</taxon>
        <taxon>Streptophyta</taxon>
        <taxon>Embryophyta</taxon>
        <taxon>Tracheophyta</taxon>
        <taxon>Spermatophyta</taxon>
        <taxon>Magnoliopsida</taxon>
        <taxon>Liliopsida</taxon>
        <taxon>Zingiberales</taxon>
        <taxon>Musaceae</taxon>
        <taxon>Musa</taxon>
    </lineage>
</organism>
<dbReference type="STRING" id="52838.A0A4S8JSC1"/>
<evidence type="ECO:0000256" key="2">
    <source>
        <dbReference type="ARBA" id="ARBA00022692"/>
    </source>
</evidence>
<feature type="transmembrane region" description="Helical" evidence="7">
    <location>
        <begin position="300"/>
        <end position="321"/>
    </location>
</feature>
<dbReference type="PANTHER" id="PTHR22950">
    <property type="entry name" value="AMINO ACID TRANSPORTER"/>
    <property type="match status" value="1"/>
</dbReference>
<dbReference type="Proteomes" id="UP000317650">
    <property type="component" value="Chromosome 1"/>
</dbReference>
<dbReference type="Pfam" id="PF01490">
    <property type="entry name" value="Aa_trans"/>
    <property type="match status" value="1"/>
</dbReference>
<keyword evidence="3" id="KW-0029">Amino-acid transport</keyword>
<feature type="transmembrane region" description="Helical" evidence="7">
    <location>
        <begin position="185"/>
        <end position="203"/>
    </location>
</feature>
<keyword evidence="2 7" id="KW-0812">Transmembrane</keyword>
<dbReference type="AlphaFoldDB" id="A0A4S8JSC1"/>
<proteinExistence type="predicted"/>
<keyword evidence="5 7" id="KW-0472">Membrane</keyword>
<protein>
    <recommendedName>
        <fullName evidence="8">Amino acid transporter transmembrane domain-containing protein</fullName>
    </recommendedName>
</protein>
<feature type="coiled-coil region" evidence="6">
    <location>
        <begin position="75"/>
        <end position="102"/>
    </location>
</feature>
<feature type="transmembrane region" description="Helical" evidence="7">
    <location>
        <begin position="29"/>
        <end position="49"/>
    </location>
</feature>
<comment type="subcellular location">
    <subcellularLocation>
        <location evidence="1">Membrane</location>
        <topology evidence="1">Multi-pass membrane protein</topology>
    </subcellularLocation>
</comment>
<dbReference type="InterPro" id="IPR013057">
    <property type="entry name" value="AA_transpt_TM"/>
</dbReference>
<comment type="caution">
    <text evidence="9">The sequence shown here is derived from an EMBL/GenBank/DDBJ whole genome shotgun (WGS) entry which is preliminary data.</text>
</comment>
<name>A0A4S8JSC1_MUSBA</name>
<evidence type="ECO:0000256" key="3">
    <source>
        <dbReference type="ARBA" id="ARBA00022970"/>
    </source>
</evidence>
<dbReference type="GO" id="GO:0005774">
    <property type="term" value="C:vacuolar membrane"/>
    <property type="evidence" value="ECO:0007669"/>
    <property type="project" value="TreeGrafter"/>
</dbReference>
<dbReference type="GO" id="GO:0015179">
    <property type="term" value="F:L-amino acid transmembrane transporter activity"/>
    <property type="evidence" value="ECO:0007669"/>
    <property type="project" value="TreeGrafter"/>
</dbReference>
<feature type="transmembrane region" description="Helical" evidence="7">
    <location>
        <begin position="55"/>
        <end position="76"/>
    </location>
</feature>
<keyword evidence="10" id="KW-1185">Reference proteome</keyword>
<keyword evidence="4 7" id="KW-1133">Transmembrane helix</keyword>
<keyword evidence="3" id="KW-0813">Transport</keyword>
<accession>A0A4S8JSC1</accession>
<evidence type="ECO:0000256" key="4">
    <source>
        <dbReference type="ARBA" id="ARBA00022989"/>
    </source>
</evidence>
<gene>
    <name evidence="9" type="ORF">C4D60_Mb01t32500</name>
</gene>
<feature type="transmembrane region" description="Helical" evidence="7">
    <location>
        <begin position="257"/>
        <end position="280"/>
    </location>
</feature>
<feature type="transmembrane region" description="Helical" evidence="7">
    <location>
        <begin position="409"/>
        <end position="427"/>
    </location>
</feature>
<feature type="domain" description="Amino acid transporter transmembrane" evidence="8">
    <location>
        <begin position="23"/>
        <end position="430"/>
    </location>
</feature>
<evidence type="ECO:0000259" key="8">
    <source>
        <dbReference type="Pfam" id="PF01490"/>
    </source>
</evidence>
<feature type="transmembrane region" description="Helical" evidence="7">
    <location>
        <begin position="161"/>
        <end position="178"/>
    </location>
</feature>
<dbReference type="EMBL" id="PYDT01000004">
    <property type="protein sequence ID" value="THU64999.1"/>
    <property type="molecule type" value="Genomic_DNA"/>
</dbReference>
<evidence type="ECO:0000256" key="1">
    <source>
        <dbReference type="ARBA" id="ARBA00004141"/>
    </source>
</evidence>
<evidence type="ECO:0000256" key="6">
    <source>
        <dbReference type="SAM" id="Coils"/>
    </source>
</evidence>
<evidence type="ECO:0000256" key="7">
    <source>
        <dbReference type="SAM" id="Phobius"/>
    </source>
</evidence>